<evidence type="ECO:0000313" key="4">
    <source>
        <dbReference type="Proteomes" id="UP000009168"/>
    </source>
</evidence>
<evidence type="ECO:0000256" key="2">
    <source>
        <dbReference type="SAM" id="Phobius"/>
    </source>
</evidence>
<dbReference type="HOGENOM" id="CLU_000949_0_0_1"/>
<feature type="compositionally biased region" description="Low complexity" evidence="1">
    <location>
        <begin position="1202"/>
        <end position="1220"/>
    </location>
</feature>
<dbReference type="SUPFAM" id="SSF51004">
    <property type="entry name" value="C-terminal (heme d1) domain of cytochrome cd1-nitrite reductase"/>
    <property type="match status" value="1"/>
</dbReference>
<feature type="region of interest" description="Disordered" evidence="1">
    <location>
        <begin position="1199"/>
        <end position="1220"/>
    </location>
</feature>
<feature type="transmembrane region" description="Helical" evidence="2">
    <location>
        <begin position="1090"/>
        <end position="1111"/>
    </location>
</feature>
<organism evidence="3 4">
    <name type="scientific">Tetrahymena thermophila (strain SB210)</name>
    <dbReference type="NCBI Taxonomy" id="312017"/>
    <lineage>
        <taxon>Eukaryota</taxon>
        <taxon>Sar</taxon>
        <taxon>Alveolata</taxon>
        <taxon>Ciliophora</taxon>
        <taxon>Intramacronucleata</taxon>
        <taxon>Oligohymenophorea</taxon>
        <taxon>Hymenostomatida</taxon>
        <taxon>Tetrahymenina</taxon>
        <taxon>Tetrahymenidae</taxon>
        <taxon>Tetrahymena</taxon>
    </lineage>
</organism>
<keyword evidence="4" id="KW-1185">Reference proteome</keyword>
<dbReference type="InterPro" id="IPR011048">
    <property type="entry name" value="Haem_d1_sf"/>
</dbReference>
<evidence type="ECO:0000313" key="3">
    <source>
        <dbReference type="EMBL" id="EAR99805.2"/>
    </source>
</evidence>
<keyword evidence="2" id="KW-0472">Membrane</keyword>
<dbReference type="EMBL" id="GG662636">
    <property type="protein sequence ID" value="EAR99805.2"/>
    <property type="molecule type" value="Genomic_DNA"/>
</dbReference>
<keyword evidence="2 3" id="KW-0812">Transmembrane</keyword>
<name>Q23TA1_TETTS</name>
<gene>
    <name evidence="3" type="ORF">TTHERM_00666820</name>
</gene>
<evidence type="ECO:0000256" key="1">
    <source>
        <dbReference type="SAM" id="MobiDB-lite"/>
    </source>
</evidence>
<accession>Q23TA1</accession>
<dbReference type="InParanoid" id="Q23TA1"/>
<dbReference type="SUPFAM" id="SSF82171">
    <property type="entry name" value="DPP6 N-terminal domain-like"/>
    <property type="match status" value="1"/>
</dbReference>
<dbReference type="KEGG" id="tet:TTHERM_00666820"/>
<keyword evidence="2" id="KW-1133">Transmembrane helix</keyword>
<dbReference type="Proteomes" id="UP000009168">
    <property type="component" value="Unassembled WGS sequence"/>
</dbReference>
<reference evidence="4" key="1">
    <citation type="journal article" date="2006" name="PLoS Biol.">
        <title>Macronuclear genome sequence of the ciliate Tetrahymena thermophila, a model eukaryote.</title>
        <authorList>
            <person name="Eisen J.A."/>
            <person name="Coyne R.S."/>
            <person name="Wu M."/>
            <person name="Wu D."/>
            <person name="Thiagarajan M."/>
            <person name="Wortman J.R."/>
            <person name="Badger J.H."/>
            <person name="Ren Q."/>
            <person name="Amedeo P."/>
            <person name="Jones K.M."/>
            <person name="Tallon L.J."/>
            <person name="Delcher A.L."/>
            <person name="Salzberg S.L."/>
            <person name="Silva J.C."/>
            <person name="Haas B.J."/>
            <person name="Majoros W.H."/>
            <person name="Farzad M."/>
            <person name="Carlton J.M."/>
            <person name="Smith R.K. Jr."/>
            <person name="Garg J."/>
            <person name="Pearlman R.E."/>
            <person name="Karrer K.M."/>
            <person name="Sun L."/>
            <person name="Manning G."/>
            <person name="Elde N.C."/>
            <person name="Turkewitz A.P."/>
            <person name="Asai D.J."/>
            <person name="Wilkes D.E."/>
            <person name="Wang Y."/>
            <person name="Cai H."/>
            <person name="Collins K."/>
            <person name="Stewart B.A."/>
            <person name="Lee S.R."/>
            <person name="Wilamowska K."/>
            <person name="Weinberg Z."/>
            <person name="Ruzzo W.L."/>
            <person name="Wloga D."/>
            <person name="Gaertig J."/>
            <person name="Frankel J."/>
            <person name="Tsao C.-C."/>
            <person name="Gorovsky M.A."/>
            <person name="Keeling P.J."/>
            <person name="Waller R.F."/>
            <person name="Patron N.J."/>
            <person name="Cherry J.M."/>
            <person name="Stover N.A."/>
            <person name="Krieger C.J."/>
            <person name="del Toro C."/>
            <person name="Ryder H.F."/>
            <person name="Williamson S.C."/>
            <person name="Barbeau R.A."/>
            <person name="Hamilton E.P."/>
            <person name="Orias E."/>
        </authorList>
    </citation>
    <scope>NUCLEOTIDE SEQUENCE [LARGE SCALE GENOMIC DNA]</scope>
    <source>
        <strain evidence="4">SB210</strain>
    </source>
</reference>
<dbReference type="PANTHER" id="PTHR42264">
    <property type="entry name" value="EPHRIN_REC_LIKE DOMAIN-CONTAINING PROTEIN"/>
    <property type="match status" value="1"/>
</dbReference>
<proteinExistence type="predicted"/>
<dbReference type="RefSeq" id="XP_001020050.2">
    <property type="nucleotide sequence ID" value="XM_001020050.2"/>
</dbReference>
<dbReference type="GeneID" id="7842519"/>
<protein>
    <submittedName>
        <fullName evidence="3">Transmembrane protein, putative</fullName>
    </submittedName>
</protein>
<sequence>MKTIDFSGDNGIGTNFKIALHANLIFASLGERGCMVVDGQNYTKIYEYKSNQFLSAIGVTSDAKYVFLSQNNSLAMFEFVNKKEFVFQSSASFNNCVILDIIVSSNNRFAFIAGEKGILAVYNIADPSRIFRVAELQTAATLINRINFSKDEKFLFLGNNELGFNLIKLDFNQLNGQENSVILKLVGNAIPYWKIFQCIPTQDLKYVYCTDYWYGVYIATLDDIINQPESNYPVQIHFKLRSWPLNSINPLVFSIELFNDDQYLLVSVRSLGIFIFDIRDRENLILYQKIYVPGQPVQLSISPIDGNIIYANKIQLNIYKQTVPNLNNRNPNLFNNHQSMIVQYYPQVFYRWRCYLSRDNQYYYGTQDFMGLVIAHIPNSNPYNIQFKLLIPAIPPNFTEATTVTKNKKFIFQAVQENGCTLKIHDISDLNNVKIVQCLTINEPTQHAEEQAISDDETILVLSYDDGILIIDVSIPSQAEILSYWKMEGLMIGNLAGVMITKDKKWVLGTARGYGVCALNIEDPKNPIYTDSINTQGGEGIKASPYNHTLAYLLDGYRGVAVIDLSYLPNLKIISRIQLRGWTNDLTVFTNDQFLLVSTMDDGQLTLINSSNPKNLYIISMFQQGDESSQSSCFTSDFKYAFINNEFGTRIMPLTSQIILHTQISQSIFNEDNLVSSQVSLGSEDILYVGQNIIFDFIPIYQKEGMVISKILYYDQSTLELQELPSWINVFNNNFSIKFQVSKESLRSNVLQPVQNTILVKSALQLNANSFIYNQDGFQTNITLADKIFKIVSDKFHFLDENGFVTDIFCYNSNITLTDLNLQDSNLLEFIQKQVKITLQFAVFFNPVVFLTQNSLLFDQDNKIQMIKTPSQNLKISISFINNQGNNCVFVNIPYSGCIQELSSDQSTIQISGSTLNINNVLFHQVIYHCKYHENNIYNNQIGFQIVDNLNYDYINQFNVTKSTFLKQLKDISINTKMPSLQQQFENKYQNSEIPIETDINFSFENSYFIQPQSNFLPITYSLYYYDSTNDNYTLVNSNYWIKLEATQLKFYGFASSNMFQTVQQLKIVASNGYVECSDFLKININLVSFLYTLNIILRAFGIIIGFFGLYKFKSFICNTLINDKVLYSDETAVINQPFFKQITIIGDDFEIAKLLFNQFKRKFFKGKIQFVNRPCRENIKTTQESQNSYPNQDAIRQSQLSNNNNNNNTNNISSFNNNINSNNAVRQQQQNIISKTSNDDNEINQEQTQKGIFYKFAETYSGQQEQCILQLHEIDSLSIFNFIRHQDFKTIQIFKRICQSLFQIFSK</sequence>